<dbReference type="Proteomes" id="UP001432322">
    <property type="component" value="Unassembled WGS sequence"/>
</dbReference>
<feature type="compositionally biased region" description="Basic and acidic residues" evidence="2">
    <location>
        <begin position="139"/>
        <end position="152"/>
    </location>
</feature>
<protein>
    <recommendedName>
        <fullName evidence="5">Protein phosphatase inhibitor 2</fullName>
    </recommendedName>
</protein>
<proteinExistence type="inferred from homology"/>
<feature type="region of interest" description="Disordered" evidence="2">
    <location>
        <begin position="63"/>
        <end position="94"/>
    </location>
</feature>
<dbReference type="PANTHER" id="PTHR12398">
    <property type="entry name" value="PROTEIN PHOSPHATASE INHIBITOR"/>
    <property type="match status" value="1"/>
</dbReference>
<comment type="similarity">
    <text evidence="1">Belongs to the protein phosphatase inhibitor 2 family.</text>
</comment>
<feature type="region of interest" description="Disordered" evidence="2">
    <location>
        <begin position="114"/>
        <end position="182"/>
    </location>
</feature>
<keyword evidence="4" id="KW-1185">Reference proteome</keyword>
<feature type="compositionally biased region" description="Basic and acidic residues" evidence="2">
    <location>
        <begin position="63"/>
        <end position="74"/>
    </location>
</feature>
<dbReference type="Pfam" id="PF04979">
    <property type="entry name" value="IPP-2"/>
    <property type="match status" value="1"/>
</dbReference>
<gene>
    <name evidence="3" type="ORF">PFISCL1PPCAC_16384</name>
</gene>
<feature type="compositionally biased region" description="Polar residues" evidence="2">
    <location>
        <begin position="1"/>
        <end position="12"/>
    </location>
</feature>
<dbReference type="GO" id="GO:0004864">
    <property type="term" value="F:protein phosphatase inhibitor activity"/>
    <property type="evidence" value="ECO:0007669"/>
    <property type="project" value="InterPro"/>
</dbReference>
<name>A0AAV5VZS0_9BILA</name>
<evidence type="ECO:0008006" key="5">
    <source>
        <dbReference type="Google" id="ProtNLM"/>
    </source>
</evidence>
<dbReference type="InterPro" id="IPR007062">
    <property type="entry name" value="PPI-2"/>
</dbReference>
<dbReference type="AlphaFoldDB" id="A0AAV5VZS0"/>
<feature type="region of interest" description="Disordered" evidence="2">
    <location>
        <begin position="1"/>
        <end position="28"/>
    </location>
</feature>
<reference evidence="3" key="1">
    <citation type="submission" date="2023-10" db="EMBL/GenBank/DDBJ databases">
        <title>Genome assembly of Pristionchus species.</title>
        <authorList>
            <person name="Yoshida K."/>
            <person name="Sommer R.J."/>
        </authorList>
    </citation>
    <scope>NUCLEOTIDE SEQUENCE</scope>
    <source>
        <strain evidence="3">RS5133</strain>
    </source>
</reference>
<evidence type="ECO:0000256" key="1">
    <source>
        <dbReference type="ARBA" id="ARBA00005472"/>
    </source>
</evidence>
<evidence type="ECO:0000313" key="3">
    <source>
        <dbReference type="EMBL" id="GMT25087.1"/>
    </source>
</evidence>
<evidence type="ECO:0000313" key="4">
    <source>
        <dbReference type="Proteomes" id="UP001432322"/>
    </source>
</evidence>
<comment type="caution">
    <text evidence="3">The sequence shown here is derived from an EMBL/GenBank/DDBJ whole genome shotgun (WGS) entry which is preliminary data.</text>
</comment>
<evidence type="ECO:0000256" key="2">
    <source>
        <dbReference type="SAM" id="MobiDB-lite"/>
    </source>
</evidence>
<dbReference type="PANTHER" id="PTHR12398:SF20">
    <property type="entry name" value="PROTEIN PHOSPHATASE 1 REGULATORY INHIBITOR SUBUNIT 2"/>
    <property type="match status" value="1"/>
</dbReference>
<feature type="compositionally biased region" description="Acidic residues" evidence="2">
    <location>
        <begin position="170"/>
        <end position="182"/>
    </location>
</feature>
<dbReference type="Gene3D" id="6.10.250.1050">
    <property type="match status" value="2"/>
</dbReference>
<dbReference type="EMBL" id="BTSY01000004">
    <property type="protein sequence ID" value="GMT25087.1"/>
    <property type="molecule type" value="Genomic_DNA"/>
</dbReference>
<sequence>SMAETSSSAQESMNHEVDPAEYLRLQPKKSILKAKQTSSFESKEGRAHFDEMNIIATHHPADKDYGHMKIDEPKTPYNYSDGEHSEGEGLTAPAAPRARRVSLVGAVDVDAVMAGLTGDGKRRESIPFNDSSDDEGEETQEKKDKRLEFEAKRKMHYNEGAILKQHINVEDEEDDEGDVPMK</sequence>
<accession>A0AAV5VZS0</accession>
<dbReference type="GO" id="GO:0009966">
    <property type="term" value="P:regulation of signal transduction"/>
    <property type="evidence" value="ECO:0007669"/>
    <property type="project" value="InterPro"/>
</dbReference>
<feature type="non-terminal residue" evidence="3">
    <location>
        <position position="1"/>
    </location>
</feature>
<organism evidence="3 4">
    <name type="scientific">Pristionchus fissidentatus</name>
    <dbReference type="NCBI Taxonomy" id="1538716"/>
    <lineage>
        <taxon>Eukaryota</taxon>
        <taxon>Metazoa</taxon>
        <taxon>Ecdysozoa</taxon>
        <taxon>Nematoda</taxon>
        <taxon>Chromadorea</taxon>
        <taxon>Rhabditida</taxon>
        <taxon>Rhabditina</taxon>
        <taxon>Diplogasteromorpha</taxon>
        <taxon>Diplogasteroidea</taxon>
        <taxon>Neodiplogasteridae</taxon>
        <taxon>Pristionchus</taxon>
    </lineage>
</organism>